<dbReference type="GO" id="GO:0005829">
    <property type="term" value="C:cytosol"/>
    <property type="evidence" value="ECO:0007669"/>
    <property type="project" value="TreeGrafter"/>
</dbReference>
<dbReference type="Proteomes" id="UP000198379">
    <property type="component" value="Unassembled WGS sequence"/>
</dbReference>
<comment type="subunit">
    <text evidence="6">Monomer.</text>
</comment>
<dbReference type="InterPro" id="IPR002467">
    <property type="entry name" value="Pept_M24A_MAP1"/>
</dbReference>
<dbReference type="Pfam" id="PF00557">
    <property type="entry name" value="Peptidase_M24"/>
    <property type="match status" value="1"/>
</dbReference>
<dbReference type="OrthoDB" id="9802055at2"/>
<feature type="binding site" evidence="6">
    <location>
        <position position="77"/>
    </location>
    <ligand>
        <name>substrate</name>
    </ligand>
</feature>
<feature type="binding site" evidence="6">
    <location>
        <position position="232"/>
    </location>
    <ligand>
        <name>a divalent metal cation</name>
        <dbReference type="ChEBI" id="CHEBI:60240"/>
        <label>1</label>
    </ligand>
</feature>
<dbReference type="PANTHER" id="PTHR43330">
    <property type="entry name" value="METHIONINE AMINOPEPTIDASE"/>
    <property type="match status" value="1"/>
</dbReference>
<evidence type="ECO:0000256" key="2">
    <source>
        <dbReference type="ARBA" id="ARBA00022438"/>
    </source>
</evidence>
<dbReference type="SUPFAM" id="SSF55920">
    <property type="entry name" value="Creatinase/aminopeptidase"/>
    <property type="match status" value="1"/>
</dbReference>
<feature type="binding site" evidence="6">
    <location>
        <position position="105"/>
    </location>
    <ligand>
        <name>a divalent metal cation</name>
        <dbReference type="ChEBI" id="CHEBI:60240"/>
        <label>2</label>
        <note>catalytic</note>
    </ligand>
</feature>
<dbReference type="InterPro" id="IPR036005">
    <property type="entry name" value="Creatinase/aminopeptidase-like"/>
</dbReference>
<accession>A0A239A5T6</accession>
<keyword evidence="4 6" id="KW-0479">Metal-binding</keyword>
<dbReference type="GO" id="GO:0004239">
    <property type="term" value="F:initiator methionyl aminopeptidase activity"/>
    <property type="evidence" value="ECO:0007669"/>
    <property type="project" value="UniProtKB-UniRule"/>
</dbReference>
<dbReference type="GO" id="GO:0046872">
    <property type="term" value="F:metal ion binding"/>
    <property type="evidence" value="ECO:0007669"/>
    <property type="project" value="UniProtKB-UniRule"/>
</dbReference>
<dbReference type="InterPro" id="IPR000994">
    <property type="entry name" value="Pept_M24"/>
</dbReference>
<dbReference type="NCBIfam" id="TIGR00500">
    <property type="entry name" value="met_pdase_I"/>
    <property type="match status" value="1"/>
</dbReference>
<feature type="binding site" evidence="6">
    <location>
        <position position="168"/>
    </location>
    <ligand>
        <name>a divalent metal cation</name>
        <dbReference type="ChEBI" id="CHEBI:60240"/>
        <label>2</label>
        <note>catalytic</note>
    </ligand>
</feature>
<dbReference type="EMBL" id="FZNY01000004">
    <property type="protein sequence ID" value="SNR90920.1"/>
    <property type="molecule type" value="Genomic_DNA"/>
</dbReference>
<evidence type="ECO:0000256" key="4">
    <source>
        <dbReference type="ARBA" id="ARBA00022723"/>
    </source>
</evidence>
<evidence type="ECO:0000256" key="5">
    <source>
        <dbReference type="ARBA" id="ARBA00022801"/>
    </source>
</evidence>
<feature type="domain" description="Peptidase M24" evidence="8">
    <location>
        <begin position="11"/>
        <end position="237"/>
    </location>
</feature>
<sequence>MIIQKTREEIELMRESALVVSRTLGMLAGEVKPGVTTLYLDKLAEDYIRSQDAIPGFLGLYDFPNTLCMSPNEQVVHGIPNDTPLVEGDIISIDCGAIKNGFYGDHAYTFEVGEVAPEVKKLLDVTKESLYKGIEQLKIGNRVGDVGYAIQKYTEDHGYGVVRELVGHGLGKVMHEAPEMPNYGKRGRGKKFIEGMVVAIEPMINLGTKNIKQHSDGWTITTRDNKPSAHFEHDVAIVDGKPELLSTFAYIYQALGIESDEETPFRQQALVL</sequence>
<dbReference type="GO" id="GO:0006508">
    <property type="term" value="P:proteolysis"/>
    <property type="evidence" value="ECO:0007669"/>
    <property type="project" value="UniProtKB-KW"/>
</dbReference>
<dbReference type="EC" id="3.4.11.18" evidence="6 7"/>
<feature type="binding site" evidence="6">
    <location>
        <position position="232"/>
    </location>
    <ligand>
        <name>a divalent metal cation</name>
        <dbReference type="ChEBI" id="CHEBI:60240"/>
        <label>2</label>
        <note>catalytic</note>
    </ligand>
</feature>
<evidence type="ECO:0000256" key="3">
    <source>
        <dbReference type="ARBA" id="ARBA00022670"/>
    </source>
</evidence>
<evidence type="ECO:0000259" key="8">
    <source>
        <dbReference type="Pfam" id="PF00557"/>
    </source>
</evidence>
<keyword evidence="3 6" id="KW-0645">Protease</keyword>
<dbReference type="HAMAP" id="MF_01974">
    <property type="entry name" value="MetAP_1"/>
    <property type="match status" value="1"/>
</dbReference>
<evidence type="ECO:0000256" key="7">
    <source>
        <dbReference type="RuleBase" id="RU003653"/>
    </source>
</evidence>
<dbReference type="AlphaFoldDB" id="A0A239A5T6"/>
<name>A0A239A5T6_9FLAO</name>
<evidence type="ECO:0000256" key="1">
    <source>
        <dbReference type="ARBA" id="ARBA00002521"/>
    </source>
</evidence>
<protein>
    <recommendedName>
        <fullName evidence="6 7">Methionine aminopeptidase</fullName>
        <shortName evidence="6">MAP</shortName>
        <shortName evidence="6">MetAP</shortName>
        <ecNumber evidence="6 7">3.4.11.18</ecNumber>
    </recommendedName>
    <alternativeName>
        <fullName evidence="6">Peptidase M</fullName>
    </alternativeName>
</protein>
<feature type="binding site" evidence="6">
    <location>
        <position position="105"/>
    </location>
    <ligand>
        <name>a divalent metal cation</name>
        <dbReference type="ChEBI" id="CHEBI:60240"/>
        <label>1</label>
    </ligand>
</feature>
<evidence type="ECO:0000256" key="6">
    <source>
        <dbReference type="HAMAP-Rule" id="MF_01974"/>
    </source>
</evidence>
<dbReference type="PRINTS" id="PR00599">
    <property type="entry name" value="MAPEPTIDASE"/>
</dbReference>
<organism evidence="9 10">
    <name type="scientific">Dokdonia pacifica</name>
    <dbReference type="NCBI Taxonomy" id="1627892"/>
    <lineage>
        <taxon>Bacteria</taxon>
        <taxon>Pseudomonadati</taxon>
        <taxon>Bacteroidota</taxon>
        <taxon>Flavobacteriia</taxon>
        <taxon>Flavobacteriales</taxon>
        <taxon>Flavobacteriaceae</taxon>
        <taxon>Dokdonia</taxon>
    </lineage>
</organism>
<comment type="cofactor">
    <cofactor evidence="6">
        <name>Co(2+)</name>
        <dbReference type="ChEBI" id="CHEBI:48828"/>
    </cofactor>
    <cofactor evidence="6">
        <name>Zn(2+)</name>
        <dbReference type="ChEBI" id="CHEBI:29105"/>
    </cofactor>
    <cofactor evidence="6">
        <name>Mn(2+)</name>
        <dbReference type="ChEBI" id="CHEBI:29035"/>
    </cofactor>
    <cofactor evidence="6">
        <name>Fe(2+)</name>
        <dbReference type="ChEBI" id="CHEBI:29033"/>
    </cofactor>
    <text evidence="6">Binds 2 divalent metal cations per subunit. Has a high-affinity and a low affinity metal-binding site. The true nature of the physiological cofactor is under debate. The enzyme is active with cobalt, zinc, manganese or divalent iron ions. Most likely, methionine aminopeptidases function as mononuclear Fe(2+)-metalloproteases under physiological conditions, and the catalytically relevant metal-binding site has been assigned to the histidine-containing high-affinity site.</text>
</comment>
<proteinExistence type="inferred from homology"/>
<dbReference type="Gene3D" id="3.90.230.10">
    <property type="entry name" value="Creatinase/methionine aminopeptidase superfamily"/>
    <property type="match status" value="1"/>
</dbReference>
<keyword evidence="2 6" id="KW-0031">Aminopeptidase</keyword>
<dbReference type="PANTHER" id="PTHR43330:SF27">
    <property type="entry name" value="METHIONINE AMINOPEPTIDASE"/>
    <property type="match status" value="1"/>
</dbReference>
<comment type="function">
    <text evidence="1 6">Removes the N-terminal methionine from nascent proteins. The N-terminal methionine is often cleaved when the second residue in the primary sequence is small and uncharged (Met-Ala-, Cys, Gly, Pro, Ser, Thr, or Val). Requires deformylation of the N(alpha)-formylated initiator methionine before it can be hydrolyzed.</text>
</comment>
<keyword evidence="5 6" id="KW-0378">Hydrolase</keyword>
<dbReference type="RefSeq" id="WP_089371982.1">
    <property type="nucleotide sequence ID" value="NZ_BMEP01000007.1"/>
</dbReference>
<comment type="similarity">
    <text evidence="6">Belongs to the peptidase M24A family. Methionine aminopeptidase type 1 subfamily.</text>
</comment>
<feature type="binding site" evidence="6">
    <location>
        <position position="201"/>
    </location>
    <ligand>
        <name>a divalent metal cation</name>
        <dbReference type="ChEBI" id="CHEBI:60240"/>
        <label>2</label>
        <note>catalytic</note>
    </ligand>
</feature>
<dbReference type="GO" id="GO:0070006">
    <property type="term" value="F:metalloaminopeptidase activity"/>
    <property type="evidence" value="ECO:0007669"/>
    <property type="project" value="UniProtKB-UniRule"/>
</dbReference>
<feature type="binding site" evidence="6">
    <location>
        <position position="175"/>
    </location>
    <ligand>
        <name>substrate</name>
    </ligand>
</feature>
<gene>
    <name evidence="6" type="primary">map</name>
    <name evidence="9" type="ORF">SAMN06265376_104169</name>
</gene>
<reference evidence="9 10" key="1">
    <citation type="submission" date="2017-06" db="EMBL/GenBank/DDBJ databases">
        <authorList>
            <person name="Kim H.J."/>
            <person name="Triplett B.A."/>
        </authorList>
    </citation>
    <scope>NUCLEOTIDE SEQUENCE [LARGE SCALE GENOMIC DNA]</scope>
    <source>
        <strain evidence="9 10">DSM 25597</strain>
    </source>
</reference>
<comment type="catalytic activity">
    <reaction evidence="6 7">
        <text>Release of N-terminal amino acids, preferentially methionine, from peptides and arylamides.</text>
        <dbReference type="EC" id="3.4.11.18"/>
    </reaction>
</comment>
<feature type="binding site" evidence="6">
    <location>
        <position position="94"/>
    </location>
    <ligand>
        <name>a divalent metal cation</name>
        <dbReference type="ChEBI" id="CHEBI:60240"/>
        <label>1</label>
    </ligand>
</feature>
<dbReference type="InterPro" id="IPR001714">
    <property type="entry name" value="Pept_M24_MAP"/>
</dbReference>
<evidence type="ECO:0000313" key="9">
    <source>
        <dbReference type="EMBL" id="SNR90920.1"/>
    </source>
</evidence>
<keyword evidence="10" id="KW-1185">Reference proteome</keyword>
<evidence type="ECO:0000313" key="10">
    <source>
        <dbReference type="Proteomes" id="UP000198379"/>
    </source>
</evidence>
<dbReference type="CDD" id="cd01086">
    <property type="entry name" value="MetAP1"/>
    <property type="match status" value="1"/>
</dbReference>